<gene>
    <name evidence="3" type="ORF">B0I35DRAFT_345859</name>
</gene>
<dbReference type="InterPro" id="IPR050791">
    <property type="entry name" value="Aldo-Keto_reductase"/>
</dbReference>
<dbReference type="PANTHER" id="PTHR43625">
    <property type="entry name" value="AFLATOXIN B1 ALDEHYDE REDUCTASE"/>
    <property type="match status" value="1"/>
</dbReference>
<dbReference type="EMBL" id="JAGPNK010000001">
    <property type="protein sequence ID" value="KAH7328930.1"/>
    <property type="molecule type" value="Genomic_DNA"/>
</dbReference>
<dbReference type="PANTHER" id="PTHR43625:SF78">
    <property type="entry name" value="PYRIDOXAL REDUCTASE-RELATED"/>
    <property type="match status" value="1"/>
</dbReference>
<dbReference type="OrthoDB" id="37537at2759"/>
<evidence type="ECO:0000259" key="2">
    <source>
        <dbReference type="Pfam" id="PF00248"/>
    </source>
</evidence>
<reference evidence="3" key="1">
    <citation type="journal article" date="2021" name="Nat. Commun.">
        <title>Genetic determinants of endophytism in the Arabidopsis root mycobiome.</title>
        <authorList>
            <person name="Mesny F."/>
            <person name="Miyauchi S."/>
            <person name="Thiergart T."/>
            <person name="Pickel B."/>
            <person name="Atanasova L."/>
            <person name="Karlsson M."/>
            <person name="Huettel B."/>
            <person name="Barry K.W."/>
            <person name="Haridas S."/>
            <person name="Chen C."/>
            <person name="Bauer D."/>
            <person name="Andreopoulos W."/>
            <person name="Pangilinan J."/>
            <person name="LaButti K."/>
            <person name="Riley R."/>
            <person name="Lipzen A."/>
            <person name="Clum A."/>
            <person name="Drula E."/>
            <person name="Henrissat B."/>
            <person name="Kohler A."/>
            <person name="Grigoriev I.V."/>
            <person name="Martin F.M."/>
            <person name="Hacquard S."/>
        </authorList>
    </citation>
    <scope>NUCLEOTIDE SEQUENCE</scope>
    <source>
        <strain evidence="3">MPI-CAGE-CH-0235</strain>
    </source>
</reference>
<keyword evidence="1" id="KW-0560">Oxidoreductase</keyword>
<dbReference type="CDD" id="cd19077">
    <property type="entry name" value="AKR_AKR8A1-2"/>
    <property type="match status" value="1"/>
</dbReference>
<dbReference type="InterPro" id="IPR023210">
    <property type="entry name" value="NADP_OxRdtase_dom"/>
</dbReference>
<evidence type="ECO:0000313" key="3">
    <source>
        <dbReference type="EMBL" id="KAH7328930.1"/>
    </source>
</evidence>
<dbReference type="Pfam" id="PF00248">
    <property type="entry name" value="Aldo_ket_red"/>
    <property type="match status" value="1"/>
</dbReference>
<organism evidence="3 4">
    <name type="scientific">Stachybotrys elegans</name>
    <dbReference type="NCBI Taxonomy" id="80388"/>
    <lineage>
        <taxon>Eukaryota</taxon>
        <taxon>Fungi</taxon>
        <taxon>Dikarya</taxon>
        <taxon>Ascomycota</taxon>
        <taxon>Pezizomycotina</taxon>
        <taxon>Sordariomycetes</taxon>
        <taxon>Hypocreomycetidae</taxon>
        <taxon>Hypocreales</taxon>
        <taxon>Stachybotryaceae</taxon>
        <taxon>Stachybotrys</taxon>
    </lineage>
</organism>
<dbReference type="InterPro" id="IPR036812">
    <property type="entry name" value="NAD(P)_OxRdtase_dom_sf"/>
</dbReference>
<dbReference type="GO" id="GO:0005737">
    <property type="term" value="C:cytoplasm"/>
    <property type="evidence" value="ECO:0007669"/>
    <property type="project" value="TreeGrafter"/>
</dbReference>
<evidence type="ECO:0000256" key="1">
    <source>
        <dbReference type="ARBA" id="ARBA00023002"/>
    </source>
</evidence>
<dbReference type="SUPFAM" id="SSF51430">
    <property type="entry name" value="NAD(P)-linked oxidoreductase"/>
    <property type="match status" value="1"/>
</dbReference>
<feature type="domain" description="NADP-dependent oxidoreductase" evidence="2">
    <location>
        <begin position="12"/>
        <end position="309"/>
    </location>
</feature>
<dbReference type="AlphaFoldDB" id="A0A8K0T502"/>
<comment type="caution">
    <text evidence="3">The sequence shown here is derived from an EMBL/GenBank/DDBJ whole genome shotgun (WGS) entry which is preliminary data.</text>
</comment>
<keyword evidence="4" id="KW-1185">Reference proteome</keyword>
<dbReference type="GO" id="GO:0016491">
    <property type="term" value="F:oxidoreductase activity"/>
    <property type="evidence" value="ECO:0007669"/>
    <property type="project" value="UniProtKB-KW"/>
</dbReference>
<accession>A0A8K0T502</accession>
<dbReference type="Gene3D" id="3.20.20.100">
    <property type="entry name" value="NADP-dependent oxidoreductase domain"/>
    <property type="match status" value="1"/>
</dbReference>
<sequence length="329" mass="35621">MTTIMNKSVGQIGFGLMGLSWRPDPPPLEQAIETLKAAYNKGSYLWNGAEFYGTPEYNSMTIIRHYFEKYPEDAEKVVIIIKGGAGLTSRDLDGSPEGIRRSIDNILAQLGGKKKLDLFSIARRDHKNPWDVTLNTIKKEYIDTGKIGGFSLSECSADTVEQAAKILPVHGAEVELSMFTPDILNNGIAAACAKYNIPIVAYSPLGRGILTGRFKGIADVVPGSVGSRMPRLQAETIEHNLKLTQQLETLAEKKGCSTGQLAIAWAVAVGKQPGQPPVIPIPGASSVKHAEENLTAVELTEEEYKTIADMVNNFKPAGGRYPQGAHVNT</sequence>
<name>A0A8K0T502_9HYPO</name>
<protein>
    <submittedName>
        <fullName evidence="3">NADP-dependent oxidoreductase domain-containing protein</fullName>
    </submittedName>
</protein>
<proteinExistence type="predicted"/>
<dbReference type="Proteomes" id="UP000813444">
    <property type="component" value="Unassembled WGS sequence"/>
</dbReference>
<evidence type="ECO:0000313" key="4">
    <source>
        <dbReference type="Proteomes" id="UP000813444"/>
    </source>
</evidence>